<dbReference type="EMBL" id="CP123385">
    <property type="protein sequence ID" value="XCC95949.1"/>
    <property type="molecule type" value="Genomic_DNA"/>
</dbReference>
<accession>A0AAU8AMH2</accession>
<organism evidence="1">
    <name type="scientific">Alloyangia sp. H15</name>
    <dbReference type="NCBI Taxonomy" id="3029062"/>
    <lineage>
        <taxon>Bacteria</taxon>
        <taxon>Pseudomonadati</taxon>
        <taxon>Pseudomonadota</taxon>
        <taxon>Alphaproteobacteria</taxon>
        <taxon>Rhodobacterales</taxon>
        <taxon>Roseobacteraceae</taxon>
        <taxon>Alloyangia</taxon>
    </lineage>
</organism>
<sequence>MTLLFHKADLARSPTVKRMHVADAGHLPGGAPGIRFECGQCGHDTGWIVDHWTVAENRRGQPCPTCNPHST</sequence>
<proteinExistence type="predicted"/>
<evidence type="ECO:0008006" key="2">
    <source>
        <dbReference type="Google" id="ProtNLM"/>
    </source>
</evidence>
<protein>
    <recommendedName>
        <fullName evidence="2">Zinc-ribbon domain-containing protein</fullName>
    </recommendedName>
</protein>
<dbReference type="AlphaFoldDB" id="A0AAU8AMH2"/>
<name>A0AAU8AMH2_9RHOB</name>
<evidence type="ECO:0000313" key="1">
    <source>
        <dbReference type="EMBL" id="XCC95949.1"/>
    </source>
</evidence>
<reference evidence="1" key="1">
    <citation type="submission" date="2023-02" db="EMBL/GenBank/DDBJ databases">
        <title>Description and genomic characterization of Salipiger bruguierae sp. nov., isolated from the sediment of mangrove plant Bruguiera sexangula.</title>
        <authorList>
            <person name="Long M."/>
        </authorList>
    </citation>
    <scope>NUCLEOTIDE SEQUENCE</scope>
    <source>
        <strain evidence="1">H15</strain>
    </source>
</reference>
<gene>
    <name evidence="1" type="ORF">PVT71_14705</name>
</gene>
<dbReference type="RefSeq" id="WP_353474816.1">
    <property type="nucleotide sequence ID" value="NZ_CP123385.1"/>
</dbReference>